<feature type="region of interest" description="Disordered" evidence="5">
    <location>
        <begin position="1"/>
        <end position="27"/>
    </location>
</feature>
<dbReference type="SMART" id="SM00342">
    <property type="entry name" value="HTH_ARAC"/>
    <property type="match status" value="1"/>
</dbReference>
<dbReference type="CDD" id="cd03136">
    <property type="entry name" value="GATase1_AraC_ArgR_like"/>
    <property type="match status" value="1"/>
</dbReference>
<keyword evidence="2" id="KW-0238">DNA-binding</keyword>
<dbReference type="PROSITE" id="PS01124">
    <property type="entry name" value="HTH_ARAC_FAMILY_2"/>
    <property type="match status" value="1"/>
</dbReference>
<dbReference type="Gene3D" id="1.10.10.60">
    <property type="entry name" value="Homeodomain-like"/>
    <property type="match status" value="1"/>
</dbReference>
<dbReference type="SUPFAM" id="SSF52317">
    <property type="entry name" value="Class I glutamine amidotransferase-like"/>
    <property type="match status" value="1"/>
</dbReference>
<evidence type="ECO:0000313" key="7">
    <source>
        <dbReference type="EMBL" id="VVN91436.1"/>
    </source>
</evidence>
<evidence type="ECO:0000259" key="6">
    <source>
        <dbReference type="PROSITE" id="PS01124"/>
    </source>
</evidence>
<dbReference type="RefSeq" id="WP_150764273.1">
    <property type="nucleotide sequence ID" value="NZ_CABVHW010000004.1"/>
</dbReference>
<dbReference type="AlphaFoldDB" id="A0A5E7BHL6"/>
<evidence type="ECO:0000256" key="1">
    <source>
        <dbReference type="ARBA" id="ARBA00023015"/>
    </source>
</evidence>
<dbReference type="PANTHER" id="PTHR46796">
    <property type="entry name" value="HTH-TYPE TRANSCRIPTIONAL ACTIVATOR RHAS-RELATED"/>
    <property type="match status" value="1"/>
</dbReference>
<reference evidence="7 8" key="1">
    <citation type="submission" date="2019-09" db="EMBL/GenBank/DDBJ databases">
        <authorList>
            <person name="Chandra G."/>
            <person name="Truman W A."/>
        </authorList>
    </citation>
    <scope>NUCLEOTIDE SEQUENCE [LARGE SCALE GENOMIC DNA]</scope>
    <source>
        <strain evidence="7">PS710</strain>
    </source>
</reference>
<dbReference type="InterPro" id="IPR050204">
    <property type="entry name" value="AraC_XylS_family_regulators"/>
</dbReference>
<evidence type="ECO:0000256" key="5">
    <source>
        <dbReference type="SAM" id="MobiDB-lite"/>
    </source>
</evidence>
<dbReference type="Gene3D" id="3.40.50.880">
    <property type="match status" value="1"/>
</dbReference>
<dbReference type="Proteomes" id="UP000381093">
    <property type="component" value="Unassembled WGS sequence"/>
</dbReference>
<name>A0A5E7BHL6_PSEFL</name>
<proteinExistence type="predicted"/>
<feature type="domain" description="HTH araC/xylS-type" evidence="6">
    <location>
        <begin position="232"/>
        <end position="330"/>
    </location>
</feature>
<organism evidence="7 8">
    <name type="scientific">Pseudomonas fluorescens</name>
    <dbReference type="NCBI Taxonomy" id="294"/>
    <lineage>
        <taxon>Bacteria</taxon>
        <taxon>Pseudomonadati</taxon>
        <taxon>Pseudomonadota</taxon>
        <taxon>Gammaproteobacteria</taxon>
        <taxon>Pseudomonadales</taxon>
        <taxon>Pseudomonadaceae</taxon>
        <taxon>Pseudomonas</taxon>
    </lineage>
</organism>
<dbReference type="GO" id="GO:0003700">
    <property type="term" value="F:DNA-binding transcription factor activity"/>
    <property type="evidence" value="ECO:0007669"/>
    <property type="project" value="InterPro"/>
</dbReference>
<gene>
    <name evidence="7" type="primary">cdhR_5</name>
    <name evidence="7" type="ORF">PS710_01917</name>
</gene>
<accession>A0A5E7BHL6</accession>
<comment type="function">
    <text evidence="4">Regulatory protein of the TOL plasmid xyl operons. XylS activates the xylXYZLTEGFJQKIH operon required for the degradation of toluene, m-xylene and p-xylene.</text>
</comment>
<keyword evidence="3" id="KW-0804">Transcription</keyword>
<dbReference type="SUPFAM" id="SSF46689">
    <property type="entry name" value="Homeodomain-like"/>
    <property type="match status" value="2"/>
</dbReference>
<evidence type="ECO:0000256" key="4">
    <source>
        <dbReference type="ARBA" id="ARBA00037345"/>
    </source>
</evidence>
<dbReference type="EMBL" id="CABVHW010000004">
    <property type="protein sequence ID" value="VVN91436.1"/>
    <property type="molecule type" value="Genomic_DNA"/>
</dbReference>
<dbReference type="InterPro" id="IPR029062">
    <property type="entry name" value="Class_I_gatase-like"/>
</dbReference>
<dbReference type="GO" id="GO:0043565">
    <property type="term" value="F:sequence-specific DNA binding"/>
    <property type="evidence" value="ECO:0007669"/>
    <property type="project" value="InterPro"/>
</dbReference>
<sequence>MVISVFDESKSGLRTSSSHPGESDRSQPPPLRIGFWLMDAFDLYTLANALEPLRLANQVAGRALCQWQMLSLQGGQLHASNGIATATARLDQAQALDVLILCGGDSLPAGADQPDFRLQLCHRALQPISLGAFGKAGWLLAQIGALDGYRCSLPEPDLLAPQGDFNDLTPVAAPFCVDRQRLTCVGPQAVQGLMHELLSRTHGRGLVLHLEKYAARQARPLQAIHNAPARLQAALALMGDHLDRTLGIDELAEAMGMSRRHLERLFKRSLGCSPSRHYLDLRLQRARQLLQAGGQSMVEVAHQCGFVSLQHFARCYRQYFGAHPREAVGGGLRVIAGCQSTSALYVPAPSLASQLLQ</sequence>
<dbReference type="InterPro" id="IPR009057">
    <property type="entry name" value="Homeodomain-like_sf"/>
</dbReference>
<evidence type="ECO:0000256" key="2">
    <source>
        <dbReference type="ARBA" id="ARBA00023125"/>
    </source>
</evidence>
<evidence type="ECO:0000313" key="8">
    <source>
        <dbReference type="Proteomes" id="UP000381093"/>
    </source>
</evidence>
<evidence type="ECO:0000256" key="3">
    <source>
        <dbReference type="ARBA" id="ARBA00023163"/>
    </source>
</evidence>
<protein>
    <submittedName>
        <fullName evidence="7">HTH-type transcriptional regulator CdhR</fullName>
    </submittedName>
</protein>
<dbReference type="InterPro" id="IPR018060">
    <property type="entry name" value="HTH_AraC"/>
</dbReference>
<keyword evidence="1" id="KW-0805">Transcription regulation</keyword>
<dbReference type="Pfam" id="PF12833">
    <property type="entry name" value="HTH_18"/>
    <property type="match status" value="1"/>
</dbReference>